<reference evidence="2" key="1">
    <citation type="submission" date="2022-10" db="EMBL/GenBank/DDBJ databases">
        <authorList>
            <person name="Chen Y."/>
            <person name="Dougan E. K."/>
            <person name="Chan C."/>
            <person name="Rhodes N."/>
            <person name="Thang M."/>
        </authorList>
    </citation>
    <scope>NUCLEOTIDE SEQUENCE</scope>
</reference>
<dbReference type="EMBL" id="CAMXCT030005223">
    <property type="protein sequence ID" value="CAL4799065.1"/>
    <property type="molecule type" value="Genomic_DNA"/>
</dbReference>
<protein>
    <submittedName>
        <fullName evidence="4">Reverse transcriptase domain-containing protein</fullName>
    </submittedName>
</protein>
<keyword evidence="4" id="KW-0808">Transferase</keyword>
<sequence>MALDDARKREIIQRNVTSDLQYTWDDSEVSLDLQYRFAQHDKPLRVFIAIAENTADIRTALRTDFQVDPNAGADQRAETAKVASAWTAGKQLYEKETELHAESKVMGLPRNLQHSERLAMLKAVETSVGVLAEHDAPSSEYLAVKVEECENGEILASSLDEVTSKAHKNTSSLQTSLETAGHVRVVKNKTKGSRPSNTEEYRQSLKLEAFTWLCMASKFKSKHWLSDLKMEHFQKFIDYILGDRVNSIKVAIKPSWALVLQYEHRLRREAFKLVNMGESTLGEALIKVTKDPDLKEAYFMTPLALTASEPPTKFQKTSQKGNYDWSPRPKGKGKGKFQQNKGYGKGFKSSGPKGKHGDLNLVSQTPDGRDICFAFNSQGCNGKCGRVHATNDTVTGKQVGTDPEKIQRWHRGQKVSLEWAGKTRELVDGFGLCSPTLWEQTCRGAHLGAEARELCTTIFEMLSSFTEQKFEDPRREAIRLGLGHIAASPFTREELDALRAMGVLSTFKEDGFDSA</sequence>
<keyword evidence="5" id="KW-1185">Reference proteome</keyword>
<organism evidence="2">
    <name type="scientific">Cladocopium goreaui</name>
    <dbReference type="NCBI Taxonomy" id="2562237"/>
    <lineage>
        <taxon>Eukaryota</taxon>
        <taxon>Sar</taxon>
        <taxon>Alveolata</taxon>
        <taxon>Dinophyceae</taxon>
        <taxon>Suessiales</taxon>
        <taxon>Symbiodiniaceae</taxon>
        <taxon>Cladocopium</taxon>
    </lineage>
</organism>
<keyword evidence="4" id="KW-0548">Nucleotidyltransferase</keyword>
<proteinExistence type="predicted"/>
<evidence type="ECO:0000313" key="3">
    <source>
        <dbReference type="EMBL" id="CAL1165128.1"/>
    </source>
</evidence>
<evidence type="ECO:0000313" key="2">
    <source>
        <dbReference type="EMBL" id="CAI4011753.1"/>
    </source>
</evidence>
<accession>A0A9P1DKE8</accession>
<comment type="caution">
    <text evidence="2">The sequence shown here is derived from an EMBL/GenBank/DDBJ whole genome shotgun (WGS) entry which is preliminary data.</text>
</comment>
<evidence type="ECO:0000313" key="5">
    <source>
        <dbReference type="Proteomes" id="UP001152797"/>
    </source>
</evidence>
<dbReference type="EMBL" id="CAMXCT010005223">
    <property type="protein sequence ID" value="CAI4011753.1"/>
    <property type="molecule type" value="Genomic_DNA"/>
</dbReference>
<dbReference type="OrthoDB" id="441085at2759"/>
<dbReference type="Proteomes" id="UP001152797">
    <property type="component" value="Unassembled WGS sequence"/>
</dbReference>
<feature type="compositionally biased region" description="Low complexity" evidence="1">
    <location>
        <begin position="336"/>
        <end position="352"/>
    </location>
</feature>
<evidence type="ECO:0000256" key="1">
    <source>
        <dbReference type="SAM" id="MobiDB-lite"/>
    </source>
</evidence>
<dbReference type="AlphaFoldDB" id="A0A9P1DKE8"/>
<gene>
    <name evidence="2" type="ORF">C1SCF055_LOCUS36883</name>
</gene>
<name>A0A9P1DKE8_9DINO</name>
<feature type="region of interest" description="Disordered" evidence="1">
    <location>
        <begin position="310"/>
        <end position="356"/>
    </location>
</feature>
<keyword evidence="4" id="KW-0695">RNA-directed DNA polymerase</keyword>
<evidence type="ECO:0000313" key="4">
    <source>
        <dbReference type="EMBL" id="CAL4799065.1"/>
    </source>
</evidence>
<dbReference type="EMBL" id="CAMXCT020005223">
    <property type="protein sequence ID" value="CAL1165128.1"/>
    <property type="molecule type" value="Genomic_DNA"/>
</dbReference>
<dbReference type="GO" id="GO:0003964">
    <property type="term" value="F:RNA-directed DNA polymerase activity"/>
    <property type="evidence" value="ECO:0007669"/>
    <property type="project" value="UniProtKB-KW"/>
</dbReference>
<reference evidence="3" key="2">
    <citation type="submission" date="2024-04" db="EMBL/GenBank/DDBJ databases">
        <authorList>
            <person name="Chen Y."/>
            <person name="Shah S."/>
            <person name="Dougan E. K."/>
            <person name="Thang M."/>
            <person name="Chan C."/>
        </authorList>
    </citation>
    <scope>NUCLEOTIDE SEQUENCE [LARGE SCALE GENOMIC DNA]</scope>
</reference>